<accession>A0A7S1K0M1</accession>
<reference evidence="1" key="1">
    <citation type="submission" date="2021-01" db="EMBL/GenBank/DDBJ databases">
        <authorList>
            <person name="Corre E."/>
            <person name="Pelletier E."/>
            <person name="Niang G."/>
            <person name="Scheremetjew M."/>
            <person name="Finn R."/>
            <person name="Kale V."/>
            <person name="Holt S."/>
            <person name="Cochrane G."/>
            <person name="Meng A."/>
            <person name="Brown T."/>
            <person name="Cohen L."/>
        </authorList>
    </citation>
    <scope>NUCLEOTIDE SEQUENCE</scope>
    <source>
        <strain evidence="1">CCMP3346</strain>
    </source>
</reference>
<protein>
    <submittedName>
        <fullName evidence="1">Uncharacterized protein</fullName>
    </submittedName>
</protein>
<proteinExistence type="predicted"/>
<dbReference type="AlphaFoldDB" id="A0A7S1K0M1"/>
<name>A0A7S1K0M1_9ALVE</name>
<sequence length="280" mass="30847">MSKHDTWASSMVATQTHGRRPVFSSSDALSEEFASSNDNSDHCCEKVGFSPWPSFFSFAACCCVAEASLYEASQQFTCFEATSPSSKDCDRALRKELPPDYHGCVVPPGCYLKENTAEKMMEGINRDSEAAVWKKDKKNHLKERAKEFVTAALTGLECTAVDTGMGVTRGAVVSLDRNVTKLSIDLRDPPVSLCAVPLGSVESVKSIDQLDHKTRLVLGKSHLNSNDMKDLIVVEFREPDTRLRRCIGLICPPLHHWAPSAVSVQKLPVSPSDKGRNTRR</sequence>
<dbReference type="EMBL" id="HBGB01025092">
    <property type="protein sequence ID" value="CAD9059474.1"/>
    <property type="molecule type" value="Transcribed_RNA"/>
</dbReference>
<gene>
    <name evidence="1" type="ORF">VBRA1451_LOCUS14544</name>
</gene>
<organism evidence="1">
    <name type="scientific">Vitrella brassicaformis</name>
    <dbReference type="NCBI Taxonomy" id="1169539"/>
    <lineage>
        <taxon>Eukaryota</taxon>
        <taxon>Sar</taxon>
        <taxon>Alveolata</taxon>
        <taxon>Colpodellida</taxon>
        <taxon>Vitrellaceae</taxon>
        <taxon>Vitrella</taxon>
    </lineage>
</organism>
<evidence type="ECO:0000313" key="1">
    <source>
        <dbReference type="EMBL" id="CAD9059474.1"/>
    </source>
</evidence>